<keyword evidence="2" id="KW-1185">Reference proteome</keyword>
<gene>
    <name evidence="1" type="ORF">FGADI_8953</name>
</gene>
<dbReference type="Gene3D" id="3.90.25.10">
    <property type="entry name" value="UDP-galactose 4-epimerase, domain 1"/>
    <property type="match status" value="1"/>
</dbReference>
<name>A0A8H4WTH2_9HYPO</name>
<organism evidence="1 2">
    <name type="scientific">Fusarium gaditjirri</name>
    <dbReference type="NCBI Taxonomy" id="282569"/>
    <lineage>
        <taxon>Eukaryota</taxon>
        <taxon>Fungi</taxon>
        <taxon>Dikarya</taxon>
        <taxon>Ascomycota</taxon>
        <taxon>Pezizomycotina</taxon>
        <taxon>Sordariomycetes</taxon>
        <taxon>Hypocreomycetidae</taxon>
        <taxon>Hypocreales</taxon>
        <taxon>Nectriaceae</taxon>
        <taxon>Fusarium</taxon>
        <taxon>Fusarium nisikadoi species complex</taxon>
    </lineage>
</organism>
<protein>
    <submittedName>
        <fullName evidence="1">Uncharacterized protein</fullName>
    </submittedName>
</protein>
<comment type="caution">
    <text evidence="1">The sequence shown here is derived from an EMBL/GenBank/DDBJ whole genome shotgun (WGS) entry which is preliminary data.</text>
</comment>
<sequence length="172" mass="20103">MLKPISNGKYPNVYHWQNKAAVSDYIWTQKPDLWKKTTEVLFPNYFENCVTQPRTYLPVKQPDGTYLRSFVIPEATPLPDVAISDARSWFTYEIDIQYKEPSSEEFQSIFSSKMDDMCALDLREQLLIFRDSGMSYVRPIFLQANELPGLDLMKWEDFMAAHDLAEYMTSSN</sequence>
<dbReference type="OrthoDB" id="300709at2759"/>
<reference evidence="1" key="2">
    <citation type="submission" date="2020-05" db="EMBL/GenBank/DDBJ databases">
        <authorList>
            <person name="Kim H.-S."/>
            <person name="Proctor R.H."/>
            <person name="Brown D.W."/>
        </authorList>
    </citation>
    <scope>NUCLEOTIDE SEQUENCE</scope>
    <source>
        <strain evidence="1">NRRL 45417</strain>
    </source>
</reference>
<dbReference type="Gene3D" id="3.40.50.720">
    <property type="entry name" value="NAD(P)-binding Rossmann-like Domain"/>
    <property type="match status" value="1"/>
</dbReference>
<proteinExistence type="predicted"/>
<dbReference type="EMBL" id="JABFAI010000239">
    <property type="protein sequence ID" value="KAF4949385.1"/>
    <property type="molecule type" value="Genomic_DNA"/>
</dbReference>
<dbReference type="Proteomes" id="UP000604273">
    <property type="component" value="Unassembled WGS sequence"/>
</dbReference>
<evidence type="ECO:0000313" key="2">
    <source>
        <dbReference type="Proteomes" id="UP000604273"/>
    </source>
</evidence>
<accession>A0A8H4WTH2</accession>
<dbReference type="AlphaFoldDB" id="A0A8H4WTH2"/>
<reference evidence="1" key="1">
    <citation type="journal article" date="2020" name="BMC Genomics">
        <title>Correction to: Identification and distribution of gene clusters required for synthesis of sphingolipid metabolism inhibitors in diverse species of the filamentous fungus Fusarium.</title>
        <authorList>
            <person name="Kim H.S."/>
            <person name="Lohmar J.M."/>
            <person name="Busman M."/>
            <person name="Brown D.W."/>
            <person name="Naumann T.A."/>
            <person name="Divon H.H."/>
            <person name="Lysoe E."/>
            <person name="Uhlig S."/>
            <person name="Proctor R.H."/>
        </authorList>
    </citation>
    <scope>NUCLEOTIDE SEQUENCE</scope>
    <source>
        <strain evidence="1">NRRL 45417</strain>
    </source>
</reference>
<evidence type="ECO:0000313" key="1">
    <source>
        <dbReference type="EMBL" id="KAF4949385.1"/>
    </source>
</evidence>